<organism evidence="1 2">
    <name type="scientific">Apiotrichum porosum</name>
    <dbReference type="NCBI Taxonomy" id="105984"/>
    <lineage>
        <taxon>Eukaryota</taxon>
        <taxon>Fungi</taxon>
        <taxon>Dikarya</taxon>
        <taxon>Basidiomycota</taxon>
        <taxon>Agaricomycotina</taxon>
        <taxon>Tremellomycetes</taxon>
        <taxon>Trichosporonales</taxon>
        <taxon>Trichosporonaceae</taxon>
        <taxon>Apiotrichum</taxon>
    </lineage>
</organism>
<name>A0A427XM17_9TREE</name>
<dbReference type="EMBL" id="RSCE01000009">
    <property type="protein sequence ID" value="RSH79941.1"/>
    <property type="molecule type" value="Genomic_DNA"/>
</dbReference>
<sequence length="354" mass="40730">MSTATAPSSAGNDPPIKTIDVDAFPHILDSILSYTEWHDLFKWRQTSRSICARIDQITTTRLDVREDFNWLRISCLASPYGSVPALCDHMYRWHHGAEALNRQEDDLRDRMFSTLVTTKVLDVYSPLAASEALGRPIPDHPGKFSRLTHVRLHPSQRGDFSHHCLAFTAPTLVVFCNMNVRVLLHKHEFPSGGLLRLLPTTFIPRATSKLVLNITYVQLAYHFDKALWDDNDVIPVTVAEIVFVFSNCGPKPRGQPDWAFDQNVEELRKWLVKFVLHTVATGRRDVVFVDFEKVDFKWWNKRKKQTLDPKQIQECQDVYELACKRIKSIEFVTLAEYATRLAPGQLKLETREDL</sequence>
<evidence type="ECO:0008006" key="3">
    <source>
        <dbReference type="Google" id="ProtNLM"/>
    </source>
</evidence>
<reference evidence="1 2" key="1">
    <citation type="submission" date="2018-11" db="EMBL/GenBank/DDBJ databases">
        <title>Genome sequence of Apiotrichum porosum DSM 27194.</title>
        <authorList>
            <person name="Aliyu H."/>
            <person name="Gorte O."/>
            <person name="Ochsenreither K."/>
        </authorList>
    </citation>
    <scope>NUCLEOTIDE SEQUENCE [LARGE SCALE GENOMIC DNA]</scope>
    <source>
        <strain evidence="1 2">DSM 27194</strain>
    </source>
</reference>
<protein>
    <recommendedName>
        <fullName evidence="3">F-box domain-containing protein</fullName>
    </recommendedName>
</protein>
<gene>
    <name evidence="1" type="ORF">EHS24_009611</name>
</gene>
<accession>A0A427XM17</accession>
<proteinExistence type="predicted"/>
<keyword evidence="2" id="KW-1185">Reference proteome</keyword>
<dbReference type="RefSeq" id="XP_028475050.1">
    <property type="nucleotide sequence ID" value="XM_028624882.1"/>
</dbReference>
<dbReference type="GeneID" id="39594154"/>
<evidence type="ECO:0000313" key="2">
    <source>
        <dbReference type="Proteomes" id="UP000279236"/>
    </source>
</evidence>
<dbReference type="Proteomes" id="UP000279236">
    <property type="component" value="Unassembled WGS sequence"/>
</dbReference>
<evidence type="ECO:0000313" key="1">
    <source>
        <dbReference type="EMBL" id="RSH79941.1"/>
    </source>
</evidence>
<dbReference type="AlphaFoldDB" id="A0A427XM17"/>
<comment type="caution">
    <text evidence="1">The sequence shown here is derived from an EMBL/GenBank/DDBJ whole genome shotgun (WGS) entry which is preliminary data.</text>
</comment>